<keyword evidence="3" id="KW-0862">Zinc</keyword>
<dbReference type="SUPFAM" id="SSF55186">
    <property type="entry name" value="ThrRS/AlaRS common domain"/>
    <property type="match status" value="1"/>
</dbReference>
<dbReference type="RefSeq" id="WP_019595518.1">
    <property type="nucleotide sequence ID" value="NZ_FOVA01000023.1"/>
</dbReference>
<sequence>MSYYENKWFKNFKTKLVACNTYDNSELLELEFEDTIFFPGGGGQPMDRGFISLVSGGEVKHRYKLEDIREVDNRIKHIVSRDQVLSSDKISSDKISSDKISSDKISSDEVSLDKISSGDIVCLMELDWDHRIDGMQQHTGQHLLSGCFYKLFKANTKGLHIGKDVSQLDIDGEFTDEMVKKLEDYANDQISRAINIKNYVLKEGDSLETRRPLPSTDGDIRILEIEDLDINACCGLHLDNTRDITMVKIKRYYKHKSGTRFEYLAGKRAVDYLLKRDRIFDSVLNKYSAGEDNIIKSLENIEKKKDDYYNRSAYLLNELIKKDMEIYLSSAKSNAKGLKVIISKFDNEETWYLDSLAKHLVESGPLVLIFANKKQGKYMINFMASKTTISEHTYIDLGKLFKSLANEYPLKGGGSKFSASGVYDSEKNIDILLDNVYDLYIGVL</sequence>
<dbReference type="Pfam" id="PF07973">
    <property type="entry name" value="tRNA_SAD"/>
    <property type="match status" value="1"/>
</dbReference>
<feature type="domain" description="Threonyl/alanyl tRNA synthetase SAD" evidence="4">
    <location>
        <begin position="220"/>
        <end position="262"/>
    </location>
</feature>
<dbReference type="Proteomes" id="UP000255101">
    <property type="component" value="Unassembled WGS sequence"/>
</dbReference>
<dbReference type="EC" id="6.1.1.7" evidence="5"/>
<proteinExistence type="predicted"/>
<organism evidence="5 6">
    <name type="scientific">Peptostreptococcus anaerobius</name>
    <dbReference type="NCBI Taxonomy" id="1261"/>
    <lineage>
        <taxon>Bacteria</taxon>
        <taxon>Bacillati</taxon>
        <taxon>Bacillota</taxon>
        <taxon>Clostridia</taxon>
        <taxon>Peptostreptococcales</taxon>
        <taxon>Peptostreptococcaceae</taxon>
        <taxon>Peptostreptococcus</taxon>
    </lineage>
</organism>
<dbReference type="SUPFAM" id="SSF50447">
    <property type="entry name" value="Translation proteins"/>
    <property type="match status" value="1"/>
</dbReference>
<evidence type="ECO:0000313" key="6">
    <source>
        <dbReference type="Proteomes" id="UP000255101"/>
    </source>
</evidence>
<dbReference type="InterPro" id="IPR051335">
    <property type="entry name" value="Alanyl-tRNA_Editing_Enzymes"/>
</dbReference>
<dbReference type="Gene3D" id="3.10.310.40">
    <property type="match status" value="1"/>
</dbReference>
<evidence type="ECO:0000259" key="4">
    <source>
        <dbReference type="SMART" id="SM00863"/>
    </source>
</evidence>
<name>A0A379CFU5_9FIRM</name>
<dbReference type="EMBL" id="UGTB01000004">
    <property type="protein sequence ID" value="SUB61201.1"/>
    <property type="molecule type" value="Genomic_DNA"/>
</dbReference>
<dbReference type="GO" id="GO:0046872">
    <property type="term" value="F:metal ion binding"/>
    <property type="evidence" value="ECO:0007669"/>
    <property type="project" value="UniProtKB-KW"/>
</dbReference>
<dbReference type="InterPro" id="IPR018163">
    <property type="entry name" value="Thr/Ala-tRNA-synth_IIc_edit"/>
</dbReference>
<dbReference type="Gene3D" id="2.40.30.130">
    <property type="match status" value="1"/>
</dbReference>
<reference evidence="5 6" key="1">
    <citation type="submission" date="2018-06" db="EMBL/GenBank/DDBJ databases">
        <authorList>
            <consortium name="Pathogen Informatics"/>
            <person name="Doyle S."/>
        </authorList>
    </citation>
    <scope>NUCLEOTIDE SEQUENCE [LARGE SCALE GENOMIC DNA]</scope>
    <source>
        <strain evidence="5 6">NCTC11460</strain>
    </source>
</reference>
<comment type="cofactor">
    <cofactor evidence="1">
        <name>Zn(2+)</name>
        <dbReference type="ChEBI" id="CHEBI:29105"/>
    </cofactor>
</comment>
<evidence type="ECO:0000256" key="1">
    <source>
        <dbReference type="ARBA" id="ARBA00001947"/>
    </source>
</evidence>
<dbReference type="Gene3D" id="3.30.980.10">
    <property type="entry name" value="Threonyl-trna Synthetase, Chain A, domain 2"/>
    <property type="match status" value="1"/>
</dbReference>
<dbReference type="GO" id="GO:0004813">
    <property type="term" value="F:alanine-tRNA ligase activity"/>
    <property type="evidence" value="ECO:0007669"/>
    <property type="project" value="UniProtKB-EC"/>
</dbReference>
<keyword evidence="5" id="KW-0436">Ligase</keyword>
<keyword evidence="2" id="KW-0479">Metal-binding</keyword>
<dbReference type="AlphaFoldDB" id="A0A379CFU5"/>
<dbReference type="InterPro" id="IPR012947">
    <property type="entry name" value="tRNA_SAD"/>
</dbReference>
<evidence type="ECO:0000313" key="5">
    <source>
        <dbReference type="EMBL" id="SUB61201.1"/>
    </source>
</evidence>
<dbReference type="GO" id="GO:0005524">
    <property type="term" value="F:ATP binding"/>
    <property type="evidence" value="ECO:0007669"/>
    <property type="project" value="InterPro"/>
</dbReference>
<dbReference type="PANTHER" id="PTHR43462:SF1">
    <property type="entry name" value="ALANYL-TRNA EDITING PROTEIN AARSD1"/>
    <property type="match status" value="1"/>
</dbReference>
<evidence type="ECO:0000256" key="2">
    <source>
        <dbReference type="ARBA" id="ARBA00022723"/>
    </source>
</evidence>
<evidence type="ECO:0000256" key="3">
    <source>
        <dbReference type="ARBA" id="ARBA00022833"/>
    </source>
</evidence>
<accession>A0A379CFU5</accession>
<dbReference type="GO" id="GO:0002161">
    <property type="term" value="F:aminoacyl-tRNA deacylase activity"/>
    <property type="evidence" value="ECO:0007669"/>
    <property type="project" value="UniProtKB-ARBA"/>
</dbReference>
<dbReference type="PANTHER" id="PTHR43462">
    <property type="entry name" value="ALANYL-TRNA EDITING PROTEIN"/>
    <property type="match status" value="1"/>
</dbReference>
<dbReference type="GO" id="GO:0043039">
    <property type="term" value="P:tRNA aminoacylation"/>
    <property type="evidence" value="ECO:0007669"/>
    <property type="project" value="InterPro"/>
</dbReference>
<dbReference type="SMART" id="SM00863">
    <property type="entry name" value="tRNA_SAD"/>
    <property type="match status" value="1"/>
</dbReference>
<dbReference type="InterPro" id="IPR009000">
    <property type="entry name" value="Transl_B-barrel_sf"/>
</dbReference>
<protein>
    <submittedName>
        <fullName evidence="5">Alanine--tRNA ligase</fullName>
        <ecNumber evidence="5">6.1.1.7</ecNumber>
    </submittedName>
</protein>
<gene>
    <name evidence="5" type="primary">alaS_1</name>
    <name evidence="5" type="ORF">NCTC11460_01124</name>
</gene>